<reference evidence="4 5" key="1">
    <citation type="submission" date="2018-08" db="EMBL/GenBank/DDBJ databases">
        <title>Genetic Globetrotter - A new plasmid hitch-hiking vast phylogenetic and geographic distances.</title>
        <authorList>
            <person name="Vollmers J."/>
            <person name="Petersen J."/>
        </authorList>
    </citation>
    <scope>NUCLEOTIDE SEQUENCE [LARGE SCALE GENOMIC DNA]</scope>
    <source>
        <strain evidence="4 5">DSM 26383</strain>
    </source>
</reference>
<protein>
    <submittedName>
        <fullName evidence="4">PRC-barrel domain protein</fullName>
    </submittedName>
</protein>
<evidence type="ECO:0000256" key="1">
    <source>
        <dbReference type="SAM" id="MobiDB-lite"/>
    </source>
</evidence>
<dbReference type="RefSeq" id="WP_338049621.1">
    <property type="nucleotide sequence ID" value="NZ_CP031598.1"/>
</dbReference>
<evidence type="ECO:0000256" key="2">
    <source>
        <dbReference type="SAM" id="SignalP"/>
    </source>
</evidence>
<feature type="region of interest" description="Disordered" evidence="1">
    <location>
        <begin position="18"/>
        <end position="82"/>
    </location>
</feature>
<dbReference type="Pfam" id="PF05239">
    <property type="entry name" value="PRC"/>
    <property type="match status" value="1"/>
</dbReference>
<dbReference type="Gene3D" id="2.30.30.240">
    <property type="entry name" value="PRC-barrel domain"/>
    <property type="match status" value="1"/>
</dbReference>
<feature type="compositionally biased region" description="Polar residues" evidence="1">
    <location>
        <begin position="29"/>
        <end position="41"/>
    </location>
</feature>
<organism evidence="4 5">
    <name type="scientific">Roseovarius indicus</name>
    <dbReference type="NCBI Taxonomy" id="540747"/>
    <lineage>
        <taxon>Bacteria</taxon>
        <taxon>Pseudomonadati</taxon>
        <taxon>Pseudomonadota</taxon>
        <taxon>Alphaproteobacteria</taxon>
        <taxon>Rhodobacterales</taxon>
        <taxon>Roseobacteraceae</taxon>
        <taxon>Roseovarius</taxon>
    </lineage>
</organism>
<dbReference type="InterPro" id="IPR011033">
    <property type="entry name" value="PRC_barrel-like_sf"/>
</dbReference>
<evidence type="ECO:0000313" key="4">
    <source>
        <dbReference type="EMBL" id="QEW27451.1"/>
    </source>
</evidence>
<feature type="signal peptide" evidence="2">
    <location>
        <begin position="1"/>
        <end position="20"/>
    </location>
</feature>
<dbReference type="EMBL" id="CP031598">
    <property type="protein sequence ID" value="QEW27451.1"/>
    <property type="molecule type" value="Genomic_DNA"/>
</dbReference>
<sequence precursor="true">MNRLTTSTLALIVAASTAVADNHGDEEMTQSGASDSGQTEQDAGMSGDTDMSEDMSNAEDDGEMQTEASMTEGTKSADMNGMQGKLIRTRDITGGNIYTVNEANDEGWNPTTVHNEVGSEWNTIGEIEDVVLSQDGQVTGIVAEVGGFLDIADKHVLISIDDLNLVAVDDATYGYVTRQNEEDLEELESVDEGFWN</sequence>
<dbReference type="SUPFAM" id="SSF50346">
    <property type="entry name" value="PRC-barrel domain"/>
    <property type="match status" value="1"/>
</dbReference>
<dbReference type="AlphaFoldDB" id="A0A5P3AE04"/>
<name>A0A5P3AE04_9RHOB</name>
<dbReference type="InterPro" id="IPR027275">
    <property type="entry name" value="PRC-brl_dom"/>
</dbReference>
<dbReference type="KEGG" id="rid:RIdsm_03267"/>
<feature type="domain" description="PRC-barrel" evidence="3">
    <location>
        <begin position="123"/>
        <end position="165"/>
    </location>
</feature>
<proteinExistence type="predicted"/>
<evidence type="ECO:0000313" key="5">
    <source>
        <dbReference type="Proteomes" id="UP000325785"/>
    </source>
</evidence>
<feature type="compositionally biased region" description="Acidic residues" evidence="1">
    <location>
        <begin position="50"/>
        <end position="64"/>
    </location>
</feature>
<keyword evidence="2" id="KW-0732">Signal</keyword>
<accession>A0A5P3AE04</accession>
<dbReference type="Proteomes" id="UP000325785">
    <property type="component" value="Chromosome"/>
</dbReference>
<evidence type="ECO:0000259" key="3">
    <source>
        <dbReference type="Pfam" id="PF05239"/>
    </source>
</evidence>
<gene>
    <name evidence="4" type="ORF">RIdsm_03267</name>
</gene>
<feature type="chain" id="PRO_5024840290" evidence="2">
    <location>
        <begin position="21"/>
        <end position="196"/>
    </location>
</feature>